<dbReference type="AlphaFoldDB" id="A0A382NYG8"/>
<dbReference type="PANTHER" id="PTHR34215:SF1">
    <property type="entry name" value="YLXR DOMAIN-CONTAINING PROTEIN"/>
    <property type="match status" value="1"/>
</dbReference>
<gene>
    <name evidence="2" type="ORF">METZ01_LOCUS317475</name>
</gene>
<dbReference type="SUPFAM" id="SSF64376">
    <property type="entry name" value="YlxR-like"/>
    <property type="match status" value="1"/>
</dbReference>
<evidence type="ECO:0000313" key="2">
    <source>
        <dbReference type="EMBL" id="SVC64621.1"/>
    </source>
</evidence>
<dbReference type="InterPro" id="IPR029064">
    <property type="entry name" value="Ribosomal_eL30-like_sf"/>
</dbReference>
<feature type="domain" description="YlxR" evidence="1">
    <location>
        <begin position="19"/>
        <end position="84"/>
    </location>
</feature>
<dbReference type="InterPro" id="IPR037465">
    <property type="entry name" value="YlxR"/>
</dbReference>
<evidence type="ECO:0000259" key="1">
    <source>
        <dbReference type="Pfam" id="PF04296"/>
    </source>
</evidence>
<dbReference type="Pfam" id="PF04296">
    <property type="entry name" value="YlxR"/>
    <property type="match status" value="1"/>
</dbReference>
<proteinExistence type="predicted"/>
<accession>A0A382NYG8</accession>
<dbReference type="PANTHER" id="PTHR34215">
    <property type="entry name" value="BLL0784 PROTEIN"/>
    <property type="match status" value="1"/>
</dbReference>
<sequence length="205" mass="21675">MLPAATSISGSSERHEPKRTCVVCREGGGSGQFLELGLIGNDVVLTPVSKGRGAWVCATRQCLEKLDNRVLARAFKTKVSMDAIGDPVAFCRDLASRRLVESLGLARRQGVVEIGVEPTARALSRGEEGVAVMADDLSERSTRQLEGATVLGSSEFVGRAMGLKRAGAAWIPAGAMAEKAALWAGLVRELGLPEQNDEVVESAVE</sequence>
<protein>
    <recommendedName>
        <fullName evidence="1">YlxR domain-containing protein</fullName>
    </recommendedName>
</protein>
<organism evidence="2">
    <name type="scientific">marine metagenome</name>
    <dbReference type="NCBI Taxonomy" id="408172"/>
    <lineage>
        <taxon>unclassified sequences</taxon>
        <taxon>metagenomes</taxon>
        <taxon>ecological metagenomes</taxon>
    </lineage>
</organism>
<dbReference type="EMBL" id="UINC01102759">
    <property type="protein sequence ID" value="SVC64621.1"/>
    <property type="molecule type" value="Genomic_DNA"/>
</dbReference>
<name>A0A382NYG8_9ZZZZ</name>
<dbReference type="Gene3D" id="3.30.1230.10">
    <property type="entry name" value="YlxR-like"/>
    <property type="match status" value="1"/>
</dbReference>
<dbReference type="InterPro" id="IPR007393">
    <property type="entry name" value="YlxR_dom"/>
</dbReference>
<dbReference type="SUPFAM" id="SSF55315">
    <property type="entry name" value="L30e-like"/>
    <property type="match status" value="1"/>
</dbReference>
<dbReference type="InterPro" id="IPR035931">
    <property type="entry name" value="YlxR-like_sf"/>
</dbReference>
<reference evidence="2" key="1">
    <citation type="submission" date="2018-05" db="EMBL/GenBank/DDBJ databases">
        <authorList>
            <person name="Lanie J.A."/>
            <person name="Ng W.-L."/>
            <person name="Kazmierczak K.M."/>
            <person name="Andrzejewski T.M."/>
            <person name="Davidsen T.M."/>
            <person name="Wayne K.J."/>
            <person name="Tettelin H."/>
            <person name="Glass J.I."/>
            <person name="Rusch D."/>
            <person name="Podicherti R."/>
            <person name="Tsui H.-C.T."/>
            <person name="Winkler M.E."/>
        </authorList>
    </citation>
    <scope>NUCLEOTIDE SEQUENCE</scope>
</reference>
<dbReference type="Gene3D" id="3.30.1330.30">
    <property type="match status" value="1"/>
</dbReference>